<dbReference type="Proteomes" id="UP000484842">
    <property type="component" value="Unassembled WGS sequence"/>
</dbReference>
<evidence type="ECO:0000313" key="2">
    <source>
        <dbReference type="Proteomes" id="UP000484842"/>
    </source>
</evidence>
<name>A0A7X1NZ74_9DEIO</name>
<dbReference type="EMBL" id="WBSL01000029">
    <property type="protein sequence ID" value="MPY68418.1"/>
    <property type="molecule type" value="Genomic_DNA"/>
</dbReference>
<sequence length="88" mass="9971">MPDNSSVRIEGLFRVEDVPQTLVRMVLRQLYFVSPLSQATIGHRAGGYSQATVSRMLNPLNPGVQLRPQDYRCWLGVFLTPEELARLI</sequence>
<accession>A0A7X1NZ74</accession>
<dbReference type="RefSeq" id="WP_152872680.1">
    <property type="nucleotide sequence ID" value="NZ_WBSL01000029.1"/>
</dbReference>
<evidence type="ECO:0000313" key="1">
    <source>
        <dbReference type="EMBL" id="MPY68418.1"/>
    </source>
</evidence>
<keyword evidence="2" id="KW-1185">Reference proteome</keyword>
<reference evidence="1 2" key="1">
    <citation type="submission" date="2019-10" db="EMBL/GenBank/DDBJ databases">
        <title>Deinococcus sp. isolated from soil.</title>
        <authorList>
            <person name="Li Y."/>
            <person name="Wang J."/>
        </authorList>
    </citation>
    <scope>NUCLEOTIDE SEQUENCE [LARGE SCALE GENOMIC DNA]</scope>
    <source>
        <strain evidence="1 2">SDU3-2</strain>
    </source>
</reference>
<protein>
    <submittedName>
        <fullName evidence="1">Uncharacterized protein</fullName>
    </submittedName>
</protein>
<comment type="caution">
    <text evidence="1">The sequence shown here is derived from an EMBL/GenBank/DDBJ whole genome shotgun (WGS) entry which is preliminary data.</text>
</comment>
<proteinExistence type="predicted"/>
<gene>
    <name evidence="1" type="ORF">F8S09_17345</name>
</gene>
<dbReference type="AlphaFoldDB" id="A0A7X1NZ74"/>
<organism evidence="1 2">
    <name type="scientific">Deinococcus terrestris</name>
    <dbReference type="NCBI Taxonomy" id="2651870"/>
    <lineage>
        <taxon>Bacteria</taxon>
        <taxon>Thermotogati</taxon>
        <taxon>Deinococcota</taxon>
        <taxon>Deinococci</taxon>
        <taxon>Deinococcales</taxon>
        <taxon>Deinococcaceae</taxon>
        <taxon>Deinococcus</taxon>
    </lineage>
</organism>